<evidence type="ECO:0000313" key="3">
    <source>
        <dbReference type="EMBL" id="RAU84316.1"/>
    </source>
</evidence>
<dbReference type="RefSeq" id="WP_112304596.1">
    <property type="nucleotide sequence ID" value="NZ_QMDV01000001.1"/>
</dbReference>
<reference evidence="3 4" key="1">
    <citation type="submission" date="2018-06" db="EMBL/GenBank/DDBJ databases">
        <authorList>
            <person name="Liu Z.-W."/>
        </authorList>
    </citation>
    <scope>NUCLEOTIDE SEQUENCE [LARGE SCALE GENOMIC DNA]</scope>
    <source>
        <strain evidence="3 4">2b14</strain>
    </source>
</reference>
<evidence type="ECO:0000256" key="1">
    <source>
        <dbReference type="SAM" id="MobiDB-lite"/>
    </source>
</evidence>
<evidence type="ECO:0000256" key="2">
    <source>
        <dbReference type="SAM" id="SignalP"/>
    </source>
</evidence>
<dbReference type="EMBL" id="QMDV01000001">
    <property type="protein sequence ID" value="RAU84316.1"/>
    <property type="molecule type" value="Genomic_DNA"/>
</dbReference>
<proteinExistence type="predicted"/>
<comment type="caution">
    <text evidence="3">The sequence shown here is derived from an EMBL/GenBank/DDBJ whole genome shotgun (WGS) entry which is preliminary data.</text>
</comment>
<name>A0A364RJB3_9BACT</name>
<accession>A0A364RJB3</accession>
<organism evidence="3 4">
    <name type="scientific">Pontibacter arcticus</name>
    <dbReference type="NCBI Taxonomy" id="2080288"/>
    <lineage>
        <taxon>Bacteria</taxon>
        <taxon>Pseudomonadati</taxon>
        <taxon>Bacteroidota</taxon>
        <taxon>Cytophagia</taxon>
        <taxon>Cytophagales</taxon>
        <taxon>Hymenobacteraceae</taxon>
        <taxon>Pontibacter</taxon>
    </lineage>
</organism>
<evidence type="ECO:0000313" key="4">
    <source>
        <dbReference type="Proteomes" id="UP000251692"/>
    </source>
</evidence>
<feature type="compositionally biased region" description="Low complexity" evidence="1">
    <location>
        <begin position="21"/>
        <end position="57"/>
    </location>
</feature>
<feature type="signal peptide" evidence="2">
    <location>
        <begin position="1"/>
        <end position="18"/>
    </location>
</feature>
<sequence length="122" mass="12714">MLVTVMLLGIVAPSMAFADPNNNHNNSNTTVAPAAPTNAPEGAATVDQQQQPTQQTKAKPKTVTKPREKSMLDSQSDNSPINYLRKAFSSDDDSTSGLPSGTSGTVTQAVKLLVAAALSTIM</sequence>
<keyword evidence="4" id="KW-1185">Reference proteome</keyword>
<feature type="region of interest" description="Disordered" evidence="1">
    <location>
        <begin position="17"/>
        <end position="105"/>
    </location>
</feature>
<feature type="compositionally biased region" description="Polar residues" evidence="1">
    <location>
        <begin position="72"/>
        <end position="81"/>
    </location>
</feature>
<protein>
    <submittedName>
        <fullName evidence="3">Uncharacterized protein</fullName>
    </submittedName>
</protein>
<feature type="compositionally biased region" description="Low complexity" evidence="1">
    <location>
        <begin position="95"/>
        <end position="105"/>
    </location>
</feature>
<reference evidence="3 4" key="2">
    <citation type="submission" date="2018-07" db="EMBL/GenBank/DDBJ databases">
        <title>Pontibacter sp. 2b14 genomic sequence and assembly.</title>
        <authorList>
            <person name="Du Z.-J."/>
        </authorList>
    </citation>
    <scope>NUCLEOTIDE SEQUENCE [LARGE SCALE GENOMIC DNA]</scope>
    <source>
        <strain evidence="3 4">2b14</strain>
    </source>
</reference>
<feature type="chain" id="PRO_5016817026" evidence="2">
    <location>
        <begin position="19"/>
        <end position="122"/>
    </location>
</feature>
<keyword evidence="2" id="KW-0732">Signal</keyword>
<gene>
    <name evidence="3" type="ORF">DP923_04555</name>
</gene>
<dbReference type="Proteomes" id="UP000251692">
    <property type="component" value="Unassembled WGS sequence"/>
</dbReference>
<dbReference type="AlphaFoldDB" id="A0A364RJB3"/>